<evidence type="ECO:0000313" key="3">
    <source>
        <dbReference type="EMBL" id="MFC5952420.1"/>
    </source>
</evidence>
<evidence type="ECO:0000256" key="1">
    <source>
        <dbReference type="PROSITE-ProRule" id="PRU01251"/>
    </source>
</evidence>
<keyword evidence="3" id="KW-0645">Protease</keyword>
<accession>A0ABW1IG82</accession>
<organism evidence="3 4">
    <name type="scientific">Pseudonocardia lutea</name>
    <dbReference type="NCBI Taxonomy" id="2172015"/>
    <lineage>
        <taxon>Bacteria</taxon>
        <taxon>Bacillati</taxon>
        <taxon>Actinomycetota</taxon>
        <taxon>Actinomycetes</taxon>
        <taxon>Pseudonocardiales</taxon>
        <taxon>Pseudonocardiaceae</taxon>
        <taxon>Pseudonocardia</taxon>
    </lineage>
</organism>
<proteinExistence type="predicted"/>
<dbReference type="GO" id="GO:0008233">
    <property type="term" value="F:peptidase activity"/>
    <property type="evidence" value="ECO:0007669"/>
    <property type="project" value="UniProtKB-KW"/>
</dbReference>
<keyword evidence="1" id="KW-0677">Repeat</keyword>
<keyword evidence="3" id="KW-0378">Hydrolase</keyword>
<dbReference type="InterPro" id="IPR036628">
    <property type="entry name" value="Clp_N_dom_sf"/>
</dbReference>
<keyword evidence="4" id="KW-1185">Reference proteome</keyword>
<dbReference type="GO" id="GO:0006508">
    <property type="term" value="P:proteolysis"/>
    <property type="evidence" value="ECO:0007669"/>
    <property type="project" value="UniProtKB-KW"/>
</dbReference>
<name>A0ABW1IG82_9PSEU</name>
<sequence>MFERFTQAARRAVVLAQEDARERRQAQIRTENLLLGLYDAPGTPASTAAALLRRAGVKRSDVADEVKRRAREEATPDAAKLALLGIDLDEVRRQAEETFGPGALERTRAGKRRRMFGHIPFDAASKKALELSLREALRLKHSEIGSEHVLLGLLHAEGGARELLAARGVTLESMRAAVEELGRGRASG</sequence>
<gene>
    <name evidence="3" type="ORF">ACFQH9_29575</name>
</gene>
<dbReference type="Pfam" id="PF02861">
    <property type="entry name" value="Clp_N"/>
    <property type="match status" value="2"/>
</dbReference>
<reference evidence="4" key="1">
    <citation type="journal article" date="2019" name="Int. J. Syst. Evol. Microbiol.">
        <title>The Global Catalogue of Microorganisms (GCM) 10K type strain sequencing project: providing services to taxonomists for standard genome sequencing and annotation.</title>
        <authorList>
            <consortium name="The Broad Institute Genomics Platform"/>
            <consortium name="The Broad Institute Genome Sequencing Center for Infectious Disease"/>
            <person name="Wu L."/>
            <person name="Ma J."/>
        </authorList>
    </citation>
    <scope>NUCLEOTIDE SEQUENCE [LARGE SCALE GENOMIC DNA]</scope>
    <source>
        <strain evidence="4">CGMCC 4.7397</strain>
    </source>
</reference>
<dbReference type="Gene3D" id="1.10.1780.10">
    <property type="entry name" value="Clp, N-terminal domain"/>
    <property type="match status" value="2"/>
</dbReference>
<feature type="domain" description="Clp R" evidence="2">
    <location>
        <begin position="2"/>
        <end position="184"/>
    </location>
</feature>
<comment type="caution">
    <text evidence="3">The sequence shown here is derived from an EMBL/GenBank/DDBJ whole genome shotgun (WGS) entry which is preliminary data.</text>
</comment>
<dbReference type="PROSITE" id="PS51903">
    <property type="entry name" value="CLP_R"/>
    <property type="match status" value="1"/>
</dbReference>
<dbReference type="Proteomes" id="UP001596119">
    <property type="component" value="Unassembled WGS sequence"/>
</dbReference>
<dbReference type="RefSeq" id="WP_379571292.1">
    <property type="nucleotide sequence ID" value="NZ_JBHSQK010000103.1"/>
</dbReference>
<evidence type="ECO:0000259" key="2">
    <source>
        <dbReference type="PROSITE" id="PS51903"/>
    </source>
</evidence>
<dbReference type="InterPro" id="IPR004176">
    <property type="entry name" value="Clp_R_N"/>
</dbReference>
<dbReference type="SUPFAM" id="SSF81923">
    <property type="entry name" value="Double Clp-N motif"/>
    <property type="match status" value="2"/>
</dbReference>
<dbReference type="EMBL" id="JBHSQK010000103">
    <property type="protein sequence ID" value="MFC5952420.1"/>
    <property type="molecule type" value="Genomic_DNA"/>
</dbReference>
<evidence type="ECO:0000313" key="4">
    <source>
        <dbReference type="Proteomes" id="UP001596119"/>
    </source>
</evidence>
<protein>
    <submittedName>
        <fullName evidence="3">Clp protease N-terminal domain-containing protein</fullName>
    </submittedName>
</protein>